<comment type="caution">
    <text evidence="1">The sequence shown here is derived from an EMBL/GenBank/DDBJ whole genome shotgun (WGS) entry which is preliminary data.</text>
</comment>
<name>A0A6I4W9W7_9ACTN</name>
<keyword evidence="2" id="KW-1185">Reference proteome</keyword>
<organism evidence="1 2">
    <name type="scientific">Actinomadura rayongensis</name>
    <dbReference type="NCBI Taxonomy" id="1429076"/>
    <lineage>
        <taxon>Bacteria</taxon>
        <taxon>Bacillati</taxon>
        <taxon>Actinomycetota</taxon>
        <taxon>Actinomycetes</taxon>
        <taxon>Streptosporangiales</taxon>
        <taxon>Thermomonosporaceae</taxon>
        <taxon>Actinomadura</taxon>
    </lineage>
</organism>
<evidence type="ECO:0000313" key="1">
    <source>
        <dbReference type="EMBL" id="MXQ63542.1"/>
    </source>
</evidence>
<dbReference type="EMBL" id="WUTW01000001">
    <property type="protein sequence ID" value="MXQ63542.1"/>
    <property type="molecule type" value="Genomic_DNA"/>
</dbReference>
<gene>
    <name evidence="1" type="ORF">GQ466_05820</name>
</gene>
<evidence type="ECO:0000313" key="2">
    <source>
        <dbReference type="Proteomes" id="UP000431901"/>
    </source>
</evidence>
<sequence length="202" mass="21571">MNGTQESLPRGARGSGGEFVPDVTGRPVWRLLLRGLGVYLPGWRPPAGAVRVPDGGAGPPAFRTEDGFGVQLARRARGLEPDREIFVRGRDDPSFGIVIAGPAEAAGTRIVDARALVRFARRLTFEELVRADDADSVPYAVRAARAVENVVLLDRAAGVGLCAEVDVRTGIPSCPVFLRIGPPHDRTVRAYALAPQAVRSQT</sequence>
<dbReference type="Proteomes" id="UP000431901">
    <property type="component" value="Unassembled WGS sequence"/>
</dbReference>
<dbReference type="OrthoDB" id="3467902at2"/>
<dbReference type="AlphaFoldDB" id="A0A6I4W9W7"/>
<reference evidence="1 2" key="1">
    <citation type="submission" date="2019-12" db="EMBL/GenBank/DDBJ databases">
        <title>Nocardia macrotermitis sp. nov. and Nocardia aurantia sp. nov., isolated from the gut of the fungus growing-termite Macrotermes natalensis.</title>
        <authorList>
            <person name="Christine B."/>
            <person name="Rene B."/>
        </authorList>
    </citation>
    <scope>NUCLEOTIDE SEQUENCE [LARGE SCALE GENOMIC DNA]</scope>
    <source>
        <strain evidence="1 2">DSM 102126</strain>
    </source>
</reference>
<dbReference type="RefSeq" id="WP_161101687.1">
    <property type="nucleotide sequence ID" value="NZ_JBHLYI010000012.1"/>
</dbReference>
<proteinExistence type="predicted"/>
<protein>
    <submittedName>
        <fullName evidence="1">Uncharacterized protein</fullName>
    </submittedName>
</protein>
<accession>A0A6I4W9W7</accession>